<organism evidence="2 3">
    <name type="scientific">Coleophoma cylindrospora</name>
    <dbReference type="NCBI Taxonomy" id="1849047"/>
    <lineage>
        <taxon>Eukaryota</taxon>
        <taxon>Fungi</taxon>
        <taxon>Dikarya</taxon>
        <taxon>Ascomycota</taxon>
        <taxon>Pezizomycotina</taxon>
        <taxon>Leotiomycetes</taxon>
        <taxon>Helotiales</taxon>
        <taxon>Dermateaceae</taxon>
        <taxon>Coleophoma</taxon>
    </lineage>
</organism>
<keyword evidence="1" id="KW-0732">Signal</keyword>
<accession>A0A3D8QAW4</accession>
<dbReference type="STRING" id="1849047.A0A3D8QAW4"/>
<feature type="chain" id="PRO_5017822433" evidence="1">
    <location>
        <begin position="18"/>
        <end position="128"/>
    </location>
</feature>
<comment type="caution">
    <text evidence="2">The sequence shown here is derived from an EMBL/GenBank/DDBJ whole genome shotgun (WGS) entry which is preliminary data.</text>
</comment>
<gene>
    <name evidence="2" type="ORF">BP6252_13375</name>
</gene>
<dbReference type="OrthoDB" id="2910287at2759"/>
<evidence type="ECO:0000313" key="2">
    <source>
        <dbReference type="EMBL" id="RDW58899.1"/>
    </source>
</evidence>
<dbReference type="AlphaFoldDB" id="A0A3D8QAW4"/>
<keyword evidence="3" id="KW-1185">Reference proteome</keyword>
<reference evidence="2 3" key="1">
    <citation type="journal article" date="2018" name="IMA Fungus">
        <title>IMA Genome-F 9: Draft genome sequence of Annulohypoxylon stygium, Aspergillus mulundensis, Berkeleyomyces basicola (syn. Thielaviopsis basicola), Ceratocystis smalleyi, two Cercospora beticola strains, Coleophoma cylindrospora, Fusarium fracticaudum, Phialophora cf. hyalina, and Morchella septimelata.</title>
        <authorList>
            <person name="Wingfield B.D."/>
            <person name="Bills G.F."/>
            <person name="Dong Y."/>
            <person name="Huang W."/>
            <person name="Nel W.J."/>
            <person name="Swalarsk-Parry B.S."/>
            <person name="Vaghefi N."/>
            <person name="Wilken P.M."/>
            <person name="An Z."/>
            <person name="de Beer Z.W."/>
            <person name="De Vos L."/>
            <person name="Chen L."/>
            <person name="Duong T.A."/>
            <person name="Gao Y."/>
            <person name="Hammerbacher A."/>
            <person name="Kikkert J.R."/>
            <person name="Li Y."/>
            <person name="Li H."/>
            <person name="Li K."/>
            <person name="Li Q."/>
            <person name="Liu X."/>
            <person name="Ma X."/>
            <person name="Naidoo K."/>
            <person name="Pethybridge S.J."/>
            <person name="Sun J."/>
            <person name="Steenkamp E.T."/>
            <person name="van der Nest M.A."/>
            <person name="van Wyk S."/>
            <person name="Wingfield M.J."/>
            <person name="Xiong C."/>
            <person name="Yue Q."/>
            <person name="Zhang X."/>
        </authorList>
    </citation>
    <scope>NUCLEOTIDE SEQUENCE [LARGE SCALE GENOMIC DNA]</scope>
    <source>
        <strain evidence="2 3">BP6252</strain>
    </source>
</reference>
<dbReference type="EMBL" id="PDLM01000017">
    <property type="protein sequence ID" value="RDW58899.1"/>
    <property type="molecule type" value="Genomic_DNA"/>
</dbReference>
<sequence>MHSALATIFTLIPIVLAAPSELGKRNPGNVYMCTGGGWGNTCSNVFIGSANGDYSKTCQKLPAPYFGSIGSAGPDKGALCRLFDSAHSGCTGSGLAILTYPGDKNLYAENDAGHKAQYIACITCTACT</sequence>
<proteinExistence type="predicted"/>
<evidence type="ECO:0000313" key="3">
    <source>
        <dbReference type="Proteomes" id="UP000256645"/>
    </source>
</evidence>
<protein>
    <submittedName>
        <fullName evidence="2">Uncharacterized protein</fullName>
    </submittedName>
</protein>
<name>A0A3D8QAW4_9HELO</name>
<feature type="signal peptide" evidence="1">
    <location>
        <begin position="1"/>
        <end position="17"/>
    </location>
</feature>
<evidence type="ECO:0000256" key="1">
    <source>
        <dbReference type="SAM" id="SignalP"/>
    </source>
</evidence>
<dbReference type="Proteomes" id="UP000256645">
    <property type="component" value="Unassembled WGS sequence"/>
</dbReference>